<evidence type="ECO:0000256" key="4">
    <source>
        <dbReference type="ARBA" id="ARBA00022679"/>
    </source>
</evidence>
<evidence type="ECO:0000313" key="13">
    <source>
        <dbReference type="EMBL" id="CAB4876406.1"/>
    </source>
</evidence>
<dbReference type="EMBL" id="CAFABH010000013">
    <property type="protein sequence ID" value="CAB4829056.1"/>
    <property type="molecule type" value="Genomic_DNA"/>
</dbReference>
<keyword evidence="3" id="KW-0489">Methyltransferase</keyword>
<dbReference type="PANTHER" id="PTHR11727">
    <property type="entry name" value="DIMETHYLADENOSINE TRANSFERASE"/>
    <property type="match status" value="1"/>
</dbReference>
<evidence type="ECO:0000256" key="1">
    <source>
        <dbReference type="ARBA" id="ARBA00022490"/>
    </source>
</evidence>
<dbReference type="EMBL" id="CAEZYM010000011">
    <property type="protein sequence ID" value="CAB4729818.1"/>
    <property type="molecule type" value="Genomic_DNA"/>
</dbReference>
<dbReference type="EMBL" id="CAFBNH010000005">
    <property type="protein sequence ID" value="CAB4947212.1"/>
    <property type="molecule type" value="Genomic_DNA"/>
</dbReference>
<accession>A0A6J7A810</accession>
<dbReference type="PROSITE" id="PS01131">
    <property type="entry name" value="RRNA_A_DIMETH"/>
    <property type="match status" value="1"/>
</dbReference>
<dbReference type="NCBIfam" id="TIGR00755">
    <property type="entry name" value="ksgA"/>
    <property type="match status" value="1"/>
</dbReference>
<keyword evidence="5" id="KW-0949">S-adenosyl-L-methionine</keyword>
<evidence type="ECO:0000313" key="12">
    <source>
        <dbReference type="EMBL" id="CAB4829056.1"/>
    </source>
</evidence>
<keyword evidence="4" id="KW-0808">Transferase</keyword>
<dbReference type="PROSITE" id="PS51689">
    <property type="entry name" value="SAM_RNA_A_N6_MT"/>
    <property type="match status" value="1"/>
</dbReference>
<dbReference type="GO" id="GO:0005829">
    <property type="term" value="C:cytosol"/>
    <property type="evidence" value="ECO:0007669"/>
    <property type="project" value="TreeGrafter"/>
</dbReference>
<evidence type="ECO:0000256" key="2">
    <source>
        <dbReference type="ARBA" id="ARBA00022552"/>
    </source>
</evidence>
<evidence type="ECO:0000313" key="16">
    <source>
        <dbReference type="EMBL" id="CAB5071460.1"/>
    </source>
</evidence>
<evidence type="ECO:0000256" key="6">
    <source>
        <dbReference type="ARBA" id="ARBA00022884"/>
    </source>
</evidence>
<dbReference type="SMART" id="SM00650">
    <property type="entry name" value="rADc"/>
    <property type="match status" value="1"/>
</dbReference>
<dbReference type="EMBL" id="CAFBLD010000010">
    <property type="protein sequence ID" value="CAB4876406.1"/>
    <property type="molecule type" value="Genomic_DNA"/>
</dbReference>
<dbReference type="InterPro" id="IPR001737">
    <property type="entry name" value="KsgA/Erm"/>
</dbReference>
<evidence type="ECO:0000313" key="8">
    <source>
        <dbReference type="EMBL" id="CAB4333522.1"/>
    </source>
</evidence>
<proteinExistence type="inferred from homology"/>
<keyword evidence="2" id="KW-0698">rRNA processing</keyword>
<dbReference type="Gene3D" id="1.10.8.100">
    <property type="entry name" value="Ribosomal RNA adenine dimethylase-like, domain 2"/>
    <property type="match status" value="1"/>
</dbReference>
<evidence type="ECO:0000256" key="3">
    <source>
        <dbReference type="ARBA" id="ARBA00022603"/>
    </source>
</evidence>
<evidence type="ECO:0000256" key="5">
    <source>
        <dbReference type="ARBA" id="ARBA00022691"/>
    </source>
</evidence>
<evidence type="ECO:0000259" key="7">
    <source>
        <dbReference type="SMART" id="SM00650"/>
    </source>
</evidence>
<dbReference type="AlphaFoldDB" id="A0A6J7A810"/>
<dbReference type="InterPro" id="IPR020598">
    <property type="entry name" value="rRNA_Ade_methylase_Trfase_N"/>
</dbReference>
<protein>
    <submittedName>
        <fullName evidence="12">Unannotated protein</fullName>
    </submittedName>
</protein>
<feature type="domain" description="Ribosomal RNA adenine methylase transferase N-terminal" evidence="7">
    <location>
        <begin position="35"/>
        <end position="207"/>
    </location>
</feature>
<dbReference type="EMBL" id="CAEZXO010000003">
    <property type="protein sequence ID" value="CAB4688863.1"/>
    <property type="molecule type" value="Genomic_DNA"/>
</dbReference>
<gene>
    <name evidence="9" type="ORF">UFOPK2510_00527</name>
    <name evidence="10" type="ORF">UFOPK2718_01157</name>
    <name evidence="11" type="ORF">UFOPK2936_00922</name>
    <name evidence="12" type="ORF">UFOPK3174_00882</name>
    <name evidence="13" type="ORF">UFOPK3328_01378</name>
    <name evidence="14" type="ORF">UFOPK3779_00949</name>
    <name evidence="15" type="ORF">UFOPK3913_01016</name>
    <name evidence="8" type="ORF">UFOPK4107_00418</name>
    <name evidence="16" type="ORF">UFOPK4403_00608</name>
</gene>
<dbReference type="FunFam" id="3.40.50.150:FF:000023">
    <property type="entry name" value="Ribosomal RNA small subunit methyltransferase A"/>
    <property type="match status" value="1"/>
</dbReference>
<dbReference type="GO" id="GO:0000179">
    <property type="term" value="F:rRNA (adenine-N6,N6-)-dimethyltransferase activity"/>
    <property type="evidence" value="ECO:0007669"/>
    <property type="project" value="InterPro"/>
</dbReference>
<organism evidence="12">
    <name type="scientific">freshwater metagenome</name>
    <dbReference type="NCBI Taxonomy" id="449393"/>
    <lineage>
        <taxon>unclassified sequences</taxon>
        <taxon>metagenomes</taxon>
        <taxon>ecological metagenomes</taxon>
    </lineage>
</organism>
<evidence type="ECO:0000313" key="14">
    <source>
        <dbReference type="EMBL" id="CAB4947212.1"/>
    </source>
</evidence>
<dbReference type="InterPro" id="IPR023165">
    <property type="entry name" value="rRNA_Ade_diMease-like_C"/>
</dbReference>
<name>A0A6J7A810_9ZZZZ</name>
<dbReference type="EMBL" id="CAFBOC010000010">
    <property type="protein sequence ID" value="CAB4979188.1"/>
    <property type="molecule type" value="Genomic_DNA"/>
</dbReference>
<dbReference type="EMBL" id="CAESAE010000002">
    <property type="protein sequence ID" value="CAB4333522.1"/>
    <property type="molecule type" value="Genomic_DNA"/>
</dbReference>
<sequence>MTTLLGASEIRALAAQLDLRPAKSLGQNFVIDANICRKIVRLAQIDAEDVALEIGPGLGSLTLALLEAAKSVTAIEIDTRLASQLPTTVASHSPSSQNLTVINEDALHVDQLSVKPTVLVANLPYNISVPVLLHYLEKFPSITSGVVMVQAEVADRLVARPGTKDYGIPSVKAAWWAQMSHVGAISRSVFWPIPNVDSKLVRFVRHAAPTDESMRSDVFAAIDGAFAQRRKMLRSALSNWLGSSIHAEAVLVKAGIDPTLRGESLVIEDYCAIAKAKLELALGS</sequence>
<dbReference type="InterPro" id="IPR029063">
    <property type="entry name" value="SAM-dependent_MTases_sf"/>
</dbReference>
<dbReference type="HAMAP" id="MF_00607">
    <property type="entry name" value="16SrRNA_methyltr_A"/>
    <property type="match status" value="1"/>
</dbReference>
<dbReference type="InterPro" id="IPR011530">
    <property type="entry name" value="rRNA_adenine_dimethylase"/>
</dbReference>
<evidence type="ECO:0000313" key="9">
    <source>
        <dbReference type="EMBL" id="CAB4688863.1"/>
    </source>
</evidence>
<evidence type="ECO:0000313" key="11">
    <source>
        <dbReference type="EMBL" id="CAB4781104.1"/>
    </source>
</evidence>
<dbReference type="EMBL" id="CAEZZW010000004">
    <property type="protein sequence ID" value="CAB4781104.1"/>
    <property type="molecule type" value="Genomic_DNA"/>
</dbReference>
<dbReference type="Gene3D" id="3.40.50.150">
    <property type="entry name" value="Vaccinia Virus protein VP39"/>
    <property type="match status" value="1"/>
</dbReference>
<dbReference type="EMBL" id="CAFBQX010000002">
    <property type="protein sequence ID" value="CAB5071460.1"/>
    <property type="molecule type" value="Genomic_DNA"/>
</dbReference>
<reference evidence="12" key="1">
    <citation type="submission" date="2020-05" db="EMBL/GenBank/DDBJ databases">
        <authorList>
            <person name="Chiriac C."/>
            <person name="Salcher M."/>
            <person name="Ghai R."/>
            <person name="Kavagutti S V."/>
        </authorList>
    </citation>
    <scope>NUCLEOTIDE SEQUENCE</scope>
</reference>
<keyword evidence="1" id="KW-0963">Cytoplasm</keyword>
<dbReference type="SUPFAM" id="SSF53335">
    <property type="entry name" value="S-adenosyl-L-methionine-dependent methyltransferases"/>
    <property type="match status" value="1"/>
</dbReference>
<dbReference type="GO" id="GO:0003723">
    <property type="term" value="F:RNA binding"/>
    <property type="evidence" value="ECO:0007669"/>
    <property type="project" value="UniProtKB-KW"/>
</dbReference>
<dbReference type="InterPro" id="IPR020596">
    <property type="entry name" value="rRNA_Ade_Mease_Trfase_CS"/>
</dbReference>
<evidence type="ECO:0000313" key="15">
    <source>
        <dbReference type="EMBL" id="CAB4979188.1"/>
    </source>
</evidence>
<evidence type="ECO:0000313" key="10">
    <source>
        <dbReference type="EMBL" id="CAB4729818.1"/>
    </source>
</evidence>
<keyword evidence="6" id="KW-0694">RNA-binding</keyword>
<dbReference type="PANTHER" id="PTHR11727:SF7">
    <property type="entry name" value="DIMETHYLADENOSINE TRANSFERASE-RELATED"/>
    <property type="match status" value="1"/>
</dbReference>
<dbReference type="Pfam" id="PF00398">
    <property type="entry name" value="RrnaAD"/>
    <property type="match status" value="1"/>
</dbReference>